<accession>A0ABV9CN72</accession>
<comment type="caution">
    <text evidence="2">The sequence shown here is derived from an EMBL/GenBank/DDBJ whole genome shotgun (WGS) entry which is preliminary data.</text>
</comment>
<keyword evidence="1" id="KW-0812">Transmembrane</keyword>
<evidence type="ECO:0000313" key="2">
    <source>
        <dbReference type="EMBL" id="MFC4534576.1"/>
    </source>
</evidence>
<feature type="transmembrane region" description="Helical" evidence="1">
    <location>
        <begin position="136"/>
        <end position="154"/>
    </location>
</feature>
<protein>
    <submittedName>
        <fullName evidence="2">Uncharacterized protein</fullName>
    </submittedName>
</protein>
<organism evidence="2 3">
    <name type="scientific">Sphaerisporangium dianthi</name>
    <dbReference type="NCBI Taxonomy" id="1436120"/>
    <lineage>
        <taxon>Bacteria</taxon>
        <taxon>Bacillati</taxon>
        <taxon>Actinomycetota</taxon>
        <taxon>Actinomycetes</taxon>
        <taxon>Streptosporangiales</taxon>
        <taxon>Streptosporangiaceae</taxon>
        <taxon>Sphaerisporangium</taxon>
    </lineage>
</organism>
<keyword evidence="1" id="KW-0472">Membrane</keyword>
<feature type="transmembrane region" description="Helical" evidence="1">
    <location>
        <begin position="44"/>
        <end position="64"/>
    </location>
</feature>
<reference evidence="3" key="1">
    <citation type="journal article" date="2019" name="Int. J. Syst. Evol. Microbiol.">
        <title>The Global Catalogue of Microorganisms (GCM) 10K type strain sequencing project: providing services to taxonomists for standard genome sequencing and annotation.</title>
        <authorList>
            <consortium name="The Broad Institute Genomics Platform"/>
            <consortium name="The Broad Institute Genome Sequencing Center for Infectious Disease"/>
            <person name="Wu L."/>
            <person name="Ma J."/>
        </authorList>
    </citation>
    <scope>NUCLEOTIDE SEQUENCE [LARGE SCALE GENOMIC DNA]</scope>
    <source>
        <strain evidence="3">CGMCC 4.7132</strain>
    </source>
</reference>
<gene>
    <name evidence="2" type="ORF">ACFO60_27780</name>
</gene>
<dbReference type="EMBL" id="JBHSFP010000023">
    <property type="protein sequence ID" value="MFC4534576.1"/>
    <property type="molecule type" value="Genomic_DNA"/>
</dbReference>
<dbReference type="RefSeq" id="WP_380845485.1">
    <property type="nucleotide sequence ID" value="NZ_JBHSFP010000023.1"/>
</dbReference>
<feature type="transmembrane region" description="Helical" evidence="1">
    <location>
        <begin position="110"/>
        <end position="130"/>
    </location>
</feature>
<keyword evidence="3" id="KW-1185">Reference proteome</keyword>
<dbReference type="Proteomes" id="UP001596004">
    <property type="component" value="Unassembled WGS sequence"/>
</dbReference>
<evidence type="ECO:0000256" key="1">
    <source>
        <dbReference type="SAM" id="Phobius"/>
    </source>
</evidence>
<sequence length="166" mass="18035">MARRVSGPLALPEMVAVVFYLAAVGVLTWMTMEGRLGDSVYGWVLMLLMAFPLSIVTLLIEVLLDPVVEAQSYEVRQIVYCVQLALPGVVLAVVLFVLVNSGYRAAGRGFAWFCTACVLVSGLAIVFDNWEPRRPYGWPLLVCGVVMAAALLAGRRSAASRGVRNE</sequence>
<feature type="transmembrane region" description="Helical" evidence="1">
    <location>
        <begin position="84"/>
        <end position="103"/>
    </location>
</feature>
<name>A0ABV9CN72_9ACTN</name>
<keyword evidence="1" id="KW-1133">Transmembrane helix</keyword>
<feature type="transmembrane region" description="Helical" evidence="1">
    <location>
        <begin position="14"/>
        <end position="32"/>
    </location>
</feature>
<evidence type="ECO:0000313" key="3">
    <source>
        <dbReference type="Proteomes" id="UP001596004"/>
    </source>
</evidence>
<proteinExistence type="predicted"/>